<evidence type="ECO:0000313" key="2">
    <source>
        <dbReference type="EMBL" id="GFC72462.1"/>
    </source>
</evidence>
<dbReference type="AlphaFoldDB" id="A0A699QVP3"/>
<gene>
    <name evidence="2" type="ORF">Tci_844432</name>
</gene>
<proteinExistence type="predicted"/>
<evidence type="ECO:0000256" key="1">
    <source>
        <dbReference type="SAM" id="MobiDB-lite"/>
    </source>
</evidence>
<feature type="region of interest" description="Disordered" evidence="1">
    <location>
        <begin position="177"/>
        <end position="199"/>
    </location>
</feature>
<name>A0A699QVP3_TANCI</name>
<feature type="non-terminal residue" evidence="2">
    <location>
        <position position="199"/>
    </location>
</feature>
<protein>
    <submittedName>
        <fullName evidence="2">Uncharacterized protein</fullName>
    </submittedName>
</protein>
<organism evidence="2">
    <name type="scientific">Tanacetum cinerariifolium</name>
    <name type="common">Dalmatian daisy</name>
    <name type="synonym">Chrysanthemum cinerariifolium</name>
    <dbReference type="NCBI Taxonomy" id="118510"/>
    <lineage>
        <taxon>Eukaryota</taxon>
        <taxon>Viridiplantae</taxon>
        <taxon>Streptophyta</taxon>
        <taxon>Embryophyta</taxon>
        <taxon>Tracheophyta</taxon>
        <taxon>Spermatophyta</taxon>
        <taxon>Magnoliopsida</taxon>
        <taxon>eudicotyledons</taxon>
        <taxon>Gunneridae</taxon>
        <taxon>Pentapetalae</taxon>
        <taxon>asterids</taxon>
        <taxon>campanulids</taxon>
        <taxon>Asterales</taxon>
        <taxon>Asteraceae</taxon>
        <taxon>Asteroideae</taxon>
        <taxon>Anthemideae</taxon>
        <taxon>Anthemidinae</taxon>
        <taxon>Tanacetum</taxon>
    </lineage>
</organism>
<dbReference type="EMBL" id="BKCJ011037970">
    <property type="protein sequence ID" value="GFC72462.1"/>
    <property type="molecule type" value="Genomic_DNA"/>
</dbReference>
<comment type="caution">
    <text evidence="2">The sequence shown here is derived from an EMBL/GenBank/DDBJ whole genome shotgun (WGS) entry which is preliminary data.</text>
</comment>
<sequence>TFPLLHQDQPSFNQNYMQQPMPNHEDITDPTTLMNLALALMAKAFKLNYSTPTNNNQRISSNVIGRLLNWNVGNLNGYNDVQNVENQVIQNAIQNSRIQNVGNQNGQIVVLGNANQNSNGNGNLQASTSGTQIDKAPVYESDESTEVHNYENFYDNEIFNMLTQEEQYTKLLEHIPEPHQVPQNDNNVISEDSSVEQSR</sequence>
<feature type="non-terminal residue" evidence="2">
    <location>
        <position position="1"/>
    </location>
</feature>
<feature type="compositionally biased region" description="Polar residues" evidence="1">
    <location>
        <begin position="181"/>
        <end position="199"/>
    </location>
</feature>
<reference evidence="2" key="1">
    <citation type="journal article" date="2019" name="Sci. Rep.">
        <title>Draft genome of Tanacetum cinerariifolium, the natural source of mosquito coil.</title>
        <authorList>
            <person name="Yamashiro T."/>
            <person name="Shiraishi A."/>
            <person name="Satake H."/>
            <person name="Nakayama K."/>
        </authorList>
    </citation>
    <scope>NUCLEOTIDE SEQUENCE</scope>
</reference>
<accession>A0A699QVP3</accession>